<dbReference type="SMART" id="SM00236">
    <property type="entry name" value="fCBD"/>
    <property type="match status" value="1"/>
</dbReference>
<protein>
    <submittedName>
        <fullName evidence="5">Exoglucanase 2</fullName>
    </submittedName>
</protein>
<dbReference type="Pfam" id="PF00734">
    <property type="entry name" value="CBM_1"/>
    <property type="match status" value="1"/>
</dbReference>
<name>A0A1Q9DD28_SYMMI</name>
<dbReference type="Proteomes" id="UP000186817">
    <property type="component" value="Unassembled WGS sequence"/>
</dbReference>
<evidence type="ECO:0000256" key="2">
    <source>
        <dbReference type="SAM" id="MobiDB-lite"/>
    </source>
</evidence>
<sequence length="1034" mass="112368">MYQAAWFFSGAWLHNKCSTCQRMAYLLILWLPQLRRATDERNACRLFVRLLGASIPGLAEPGLLMREHPCVEVAFGDTVKESEPAEYVSVGTPTFGPSARKPGLVPTALQDCEWHFGDTMVFTVQLPELTSCGLSLRVRTRSDMRLGPLQLDLARPSQVGCCTLDMRRRILPACSNPKVAQVASKGVKDDATAHAASQEIWESEQMCLPLVTADGADEGAWLLVSFALSANPQSLEKLASRADRTLVERVSESVSQLGQQAQPALQWAAECCATETARSSQERIVVSIPAMEHESMGVDLGRSQAGAPESQQSRECAASPQQEIEAEPAPEPPAFPETAPSRLPVRSQCGRYLVSHGAAAPGPTLPMPYTLNPAWTWHQRPQLTAQSAGLQPQTWGFPQPAPVPAHLPQYDPHSTASIAQSLTTPVAHGQQLTAAWGLPQMLRVDPSLAMEASLIKLASFRDNTIDFASDTAAVAWQYMSKAALLQVLRDMDRRGSQRPDATMRQFDEDGVASRKLGALPAARRKDEAYFPFLDVLARCPKVKAFLVAILVGLVFSVKARLRQPFDAMSLLLLACLGLPVRVLSHSYLALPPSRNLLANLDGLEDCPHCLQSGGPDNVKARGDGLWPTRLDPGSHGLCGDPVQGQSNPVRLQDETYLKAGVVTATYAPGEVVEFQVAVSTHHQGHYEFRICDKPLDAASLTSAAEGQACLDQWLLQRAPPLDDCVVNDPRGDCQPLDPKHPERWYLPPAGSQTQVAGQNFTDSMAPSYPSSSEVHRMRFKIPEGLQCSRCTLQWYWSSGNTCLYDGDYFDYFRGIAALGWDASAWQTNVLENWANCANSCCQTGGTFGEEFWNCADVAVVPSGGSSATTPELSTTRVAMDGLVVEEVPGTIQQNALRQQAVLASNTTHVAVGGVRGRCEVWTRAIEANAAVNGFTCYTFTPPGVPTSTTSTSSPNACSSAWGACGGQNWDGPTCCEDGYVCMAESIWYSQCRPAAALAEMPDLATPEHKKHRRFRGSTFLQDGMLLDHMLVEEL</sequence>
<evidence type="ECO:0000256" key="3">
    <source>
        <dbReference type="SAM" id="SignalP"/>
    </source>
</evidence>
<evidence type="ECO:0000256" key="1">
    <source>
        <dbReference type="ARBA" id="ARBA00022729"/>
    </source>
</evidence>
<dbReference type="InterPro" id="IPR035971">
    <property type="entry name" value="CBD_sf"/>
</dbReference>
<reference evidence="5 6" key="1">
    <citation type="submission" date="2016-02" db="EMBL/GenBank/DDBJ databases">
        <title>Genome analysis of coral dinoflagellate symbionts highlights evolutionary adaptations to a symbiotic lifestyle.</title>
        <authorList>
            <person name="Aranda M."/>
            <person name="Li Y."/>
            <person name="Liew Y.J."/>
            <person name="Baumgarten S."/>
            <person name="Simakov O."/>
            <person name="Wilson M."/>
            <person name="Piel J."/>
            <person name="Ashoor H."/>
            <person name="Bougouffa S."/>
            <person name="Bajic V.B."/>
            <person name="Ryu T."/>
            <person name="Ravasi T."/>
            <person name="Bayer T."/>
            <person name="Micklem G."/>
            <person name="Kim H."/>
            <person name="Bhak J."/>
            <person name="Lajeunesse T.C."/>
            <person name="Voolstra C.R."/>
        </authorList>
    </citation>
    <scope>NUCLEOTIDE SEQUENCE [LARGE SCALE GENOMIC DNA]</scope>
    <source>
        <strain evidence="5 6">CCMP2467</strain>
    </source>
</reference>
<feature type="domain" description="CBM1" evidence="4">
    <location>
        <begin position="956"/>
        <end position="992"/>
    </location>
</feature>
<dbReference type="EMBL" id="LSRX01000595">
    <property type="protein sequence ID" value="OLP93062.1"/>
    <property type="molecule type" value="Genomic_DNA"/>
</dbReference>
<proteinExistence type="predicted"/>
<comment type="caution">
    <text evidence="5">The sequence shown here is derived from an EMBL/GenBank/DDBJ whole genome shotgun (WGS) entry which is preliminary data.</text>
</comment>
<keyword evidence="1 3" id="KW-0732">Signal</keyword>
<evidence type="ECO:0000313" key="6">
    <source>
        <dbReference type="Proteomes" id="UP000186817"/>
    </source>
</evidence>
<evidence type="ECO:0000313" key="5">
    <source>
        <dbReference type="EMBL" id="OLP93062.1"/>
    </source>
</evidence>
<gene>
    <name evidence="5" type="primary">cbh2</name>
    <name evidence="5" type="ORF">AK812_SmicGene25040</name>
</gene>
<dbReference type="PROSITE" id="PS51164">
    <property type="entry name" value="CBM1_2"/>
    <property type="match status" value="1"/>
</dbReference>
<dbReference type="Pfam" id="PF03067">
    <property type="entry name" value="LPMO_10"/>
    <property type="match status" value="1"/>
</dbReference>
<dbReference type="OrthoDB" id="417194at2759"/>
<feature type="chain" id="PRO_5012344630" evidence="3">
    <location>
        <begin position="38"/>
        <end position="1034"/>
    </location>
</feature>
<dbReference type="PROSITE" id="PS00562">
    <property type="entry name" value="CBM1_1"/>
    <property type="match status" value="1"/>
</dbReference>
<feature type="region of interest" description="Disordered" evidence="2">
    <location>
        <begin position="301"/>
        <end position="342"/>
    </location>
</feature>
<feature type="signal peptide" evidence="3">
    <location>
        <begin position="1"/>
        <end position="37"/>
    </location>
</feature>
<dbReference type="InterPro" id="IPR004302">
    <property type="entry name" value="Cellulose/chitin-bd_N"/>
</dbReference>
<dbReference type="InterPro" id="IPR000254">
    <property type="entry name" value="CBD"/>
</dbReference>
<keyword evidence="6" id="KW-1185">Reference proteome</keyword>
<dbReference type="GO" id="GO:0005576">
    <property type="term" value="C:extracellular region"/>
    <property type="evidence" value="ECO:0007669"/>
    <property type="project" value="InterPro"/>
</dbReference>
<dbReference type="SUPFAM" id="SSF57180">
    <property type="entry name" value="Cellulose-binding domain"/>
    <property type="match status" value="1"/>
</dbReference>
<dbReference type="GO" id="GO:0005975">
    <property type="term" value="P:carbohydrate metabolic process"/>
    <property type="evidence" value="ECO:0007669"/>
    <property type="project" value="InterPro"/>
</dbReference>
<dbReference type="GO" id="GO:0030248">
    <property type="term" value="F:cellulose binding"/>
    <property type="evidence" value="ECO:0007669"/>
    <property type="project" value="InterPro"/>
</dbReference>
<dbReference type="AlphaFoldDB" id="A0A1Q9DD28"/>
<organism evidence="5 6">
    <name type="scientific">Symbiodinium microadriaticum</name>
    <name type="common">Dinoflagellate</name>
    <name type="synonym">Zooxanthella microadriatica</name>
    <dbReference type="NCBI Taxonomy" id="2951"/>
    <lineage>
        <taxon>Eukaryota</taxon>
        <taxon>Sar</taxon>
        <taxon>Alveolata</taxon>
        <taxon>Dinophyceae</taxon>
        <taxon>Suessiales</taxon>
        <taxon>Symbiodiniaceae</taxon>
        <taxon>Symbiodinium</taxon>
    </lineage>
</organism>
<evidence type="ECO:0000259" key="4">
    <source>
        <dbReference type="PROSITE" id="PS51164"/>
    </source>
</evidence>
<accession>A0A1Q9DD28</accession>